<sequence length="278" mass="30957">MAKSTSTTKSTGGIACVRVTLVAFNLITLLAGVAMLAIGLLLFFASHVESSSLDVLENVATEETILPNNREFKGLSIVLICLGTLVSFVSFLGCFGACINGKCLLVTYLICVAVILSLQFLVSVFAIVYRQPMSRTLREELMQYIRQEYRPNTEVARTWEVMHQMFGCCGVDGFSDWFEIDAWPAEKWVPDSCCIESANMTGCGQVLDPNLWNRQGCLGSLQLVMMEKLHYLASAIVTLVFLQLYGIIASTLLFYHAKEEKNPSSYKTYSYELARRSK</sequence>
<dbReference type="PRINTS" id="PR00259">
    <property type="entry name" value="TMFOUR"/>
</dbReference>
<evidence type="ECO:0000256" key="4">
    <source>
        <dbReference type="ARBA" id="ARBA00022989"/>
    </source>
</evidence>
<protein>
    <recommendedName>
        <fullName evidence="7">Tetraspanin</fullName>
    </recommendedName>
</protein>
<feature type="disulfide bond" evidence="6">
    <location>
        <begin position="168"/>
        <end position="203"/>
    </location>
</feature>
<keyword evidence="5 7" id="KW-0472">Membrane</keyword>
<dbReference type="OrthoDB" id="432835at2759"/>
<keyword evidence="4 7" id="KW-1133">Transmembrane helix</keyword>
<gene>
    <name evidence="8" type="ORF">Fcan01_12068</name>
</gene>
<comment type="similarity">
    <text evidence="2 7">Belongs to the tetraspanin (TM4SF) family.</text>
</comment>
<dbReference type="Proteomes" id="UP000198287">
    <property type="component" value="Unassembled WGS sequence"/>
</dbReference>
<feature type="transmembrane region" description="Helical" evidence="7">
    <location>
        <begin position="231"/>
        <end position="255"/>
    </location>
</feature>
<dbReference type="InterPro" id="IPR000301">
    <property type="entry name" value="Tetraspanin_animals"/>
</dbReference>
<keyword evidence="3 7" id="KW-0812">Transmembrane</keyword>
<evidence type="ECO:0000256" key="3">
    <source>
        <dbReference type="ARBA" id="ARBA00022692"/>
    </source>
</evidence>
<evidence type="ECO:0000256" key="2">
    <source>
        <dbReference type="ARBA" id="ARBA00006840"/>
    </source>
</evidence>
<dbReference type="PIRSF" id="PIRSF002419">
    <property type="entry name" value="Tetraspanin"/>
    <property type="match status" value="1"/>
</dbReference>
<feature type="transmembrane region" description="Helical" evidence="7">
    <location>
        <begin position="75"/>
        <end position="98"/>
    </location>
</feature>
<dbReference type="AlphaFoldDB" id="A0A226E6S7"/>
<proteinExistence type="inferred from homology"/>
<evidence type="ECO:0000256" key="7">
    <source>
        <dbReference type="RuleBase" id="RU361218"/>
    </source>
</evidence>
<organism evidence="8 9">
    <name type="scientific">Folsomia candida</name>
    <name type="common">Springtail</name>
    <dbReference type="NCBI Taxonomy" id="158441"/>
    <lineage>
        <taxon>Eukaryota</taxon>
        <taxon>Metazoa</taxon>
        <taxon>Ecdysozoa</taxon>
        <taxon>Arthropoda</taxon>
        <taxon>Hexapoda</taxon>
        <taxon>Collembola</taxon>
        <taxon>Entomobryomorpha</taxon>
        <taxon>Isotomoidea</taxon>
        <taxon>Isotomidae</taxon>
        <taxon>Proisotominae</taxon>
        <taxon>Folsomia</taxon>
    </lineage>
</organism>
<dbReference type="EMBL" id="LNIX01000006">
    <property type="protein sequence ID" value="OXA53303.1"/>
    <property type="molecule type" value="Genomic_DNA"/>
</dbReference>
<evidence type="ECO:0000256" key="5">
    <source>
        <dbReference type="ARBA" id="ARBA00023136"/>
    </source>
</evidence>
<feature type="transmembrane region" description="Helical" evidence="7">
    <location>
        <begin position="105"/>
        <end position="129"/>
    </location>
</feature>
<dbReference type="SUPFAM" id="SSF48652">
    <property type="entry name" value="Tetraspanin"/>
    <property type="match status" value="1"/>
</dbReference>
<accession>A0A226E6S7</accession>
<dbReference type="InterPro" id="IPR008952">
    <property type="entry name" value="Tetraspanin_EC2_sf"/>
</dbReference>
<evidence type="ECO:0000313" key="9">
    <source>
        <dbReference type="Proteomes" id="UP000198287"/>
    </source>
</evidence>
<dbReference type="GO" id="GO:0005886">
    <property type="term" value="C:plasma membrane"/>
    <property type="evidence" value="ECO:0007669"/>
    <property type="project" value="TreeGrafter"/>
</dbReference>
<name>A0A226E6S7_FOLCA</name>
<keyword evidence="6" id="KW-1015">Disulfide bond</keyword>
<comment type="subcellular location">
    <subcellularLocation>
        <location evidence="1 7">Membrane</location>
        <topology evidence="1 7">Multi-pass membrane protein</topology>
    </subcellularLocation>
</comment>
<dbReference type="Gene3D" id="1.10.1450.10">
    <property type="entry name" value="Tetraspanin"/>
    <property type="match status" value="1"/>
</dbReference>
<dbReference type="OMA" id="SCCIESA"/>
<evidence type="ECO:0000256" key="6">
    <source>
        <dbReference type="PIRSR" id="PIRSR002419-1"/>
    </source>
</evidence>
<dbReference type="PANTHER" id="PTHR19282:SF544">
    <property type="entry name" value="TETRASPANIN"/>
    <property type="match status" value="1"/>
</dbReference>
<dbReference type="PANTHER" id="PTHR19282">
    <property type="entry name" value="TETRASPANIN"/>
    <property type="match status" value="1"/>
</dbReference>
<reference evidence="8 9" key="1">
    <citation type="submission" date="2015-12" db="EMBL/GenBank/DDBJ databases">
        <title>The genome of Folsomia candida.</title>
        <authorList>
            <person name="Faddeeva A."/>
            <person name="Derks M.F."/>
            <person name="Anvar Y."/>
            <person name="Smit S."/>
            <person name="Van Straalen N."/>
            <person name="Roelofs D."/>
        </authorList>
    </citation>
    <scope>NUCLEOTIDE SEQUENCE [LARGE SCALE GENOMIC DNA]</scope>
    <source>
        <strain evidence="8 9">VU population</strain>
        <tissue evidence="8">Whole body</tissue>
    </source>
</reference>
<dbReference type="InterPro" id="IPR018499">
    <property type="entry name" value="Tetraspanin/Peripherin"/>
</dbReference>
<feature type="transmembrane region" description="Helical" evidence="7">
    <location>
        <begin position="21"/>
        <end position="45"/>
    </location>
</feature>
<evidence type="ECO:0000313" key="8">
    <source>
        <dbReference type="EMBL" id="OXA53303.1"/>
    </source>
</evidence>
<dbReference type="Pfam" id="PF00335">
    <property type="entry name" value="Tetraspanin"/>
    <property type="match status" value="1"/>
</dbReference>
<evidence type="ECO:0000256" key="1">
    <source>
        <dbReference type="ARBA" id="ARBA00004141"/>
    </source>
</evidence>
<comment type="caution">
    <text evidence="8">The sequence shown here is derived from an EMBL/GenBank/DDBJ whole genome shotgun (WGS) entry which is preliminary data.</text>
</comment>
<keyword evidence="9" id="KW-1185">Reference proteome</keyword>